<sequence>MGFHYRLVTMMVMLFISSSISSSLDMSIISLHKDQEHILLRSLEEMKWLYEEWLVLHNKSYNKLKEKESRFEIFKHNLHFIDKHNRLENNHSYIVGLNHFADLTNKEFASIYLNNYTNNIGEFSPPMSDRYIHRNDDKLPDFMDWRSKGAVGLVKNQGRCKSCWAFSAVAAIEGINQICTDKLITLSEQQILDCEMWETGCCKVGYTHYAYEYVIMNRGLDTDRNYPYHKKKEKCKWNSVNAASITQYEFIPRNSENSLKKAVANQPISVVIGSHCLAFQFYKSGIFDGACGKKLKHNMVVIGYGSEDGKDFWIVKNSWGDKWGEDGYIRMERNIGNPTGKCGITTYASYPVKNCPVNS</sequence>
<evidence type="ECO:0000256" key="6">
    <source>
        <dbReference type="ARBA" id="ARBA00023157"/>
    </source>
</evidence>
<keyword evidence="5" id="KW-0788">Thiol protease</keyword>
<keyword evidence="2" id="KW-0645">Protease</keyword>
<dbReference type="InterPro" id="IPR000668">
    <property type="entry name" value="Peptidase_C1A_C"/>
</dbReference>
<dbReference type="PROSITE" id="PS00640">
    <property type="entry name" value="THIOL_PROTEASE_ASN"/>
    <property type="match status" value="1"/>
</dbReference>
<dbReference type="InterPro" id="IPR038765">
    <property type="entry name" value="Papain-like_cys_pep_sf"/>
</dbReference>
<dbReference type="Pfam" id="PF08246">
    <property type="entry name" value="Inhibitor_I29"/>
    <property type="match status" value="1"/>
</dbReference>
<dbReference type="EMBL" id="GDJX01013159">
    <property type="protein sequence ID" value="JAT54777.1"/>
    <property type="molecule type" value="Transcribed_RNA"/>
</dbReference>
<name>A0A1D1YJG8_9ARAE</name>
<organism evidence="10">
    <name type="scientific">Anthurium amnicola</name>
    <dbReference type="NCBI Taxonomy" id="1678845"/>
    <lineage>
        <taxon>Eukaryota</taxon>
        <taxon>Viridiplantae</taxon>
        <taxon>Streptophyta</taxon>
        <taxon>Embryophyta</taxon>
        <taxon>Tracheophyta</taxon>
        <taxon>Spermatophyta</taxon>
        <taxon>Magnoliopsida</taxon>
        <taxon>Liliopsida</taxon>
        <taxon>Araceae</taxon>
        <taxon>Pothoideae</taxon>
        <taxon>Potheae</taxon>
        <taxon>Anthurium</taxon>
    </lineage>
</organism>
<keyword evidence="4" id="KW-0378">Hydrolase</keyword>
<dbReference type="Gene3D" id="3.90.70.10">
    <property type="entry name" value="Cysteine proteinases"/>
    <property type="match status" value="1"/>
</dbReference>
<dbReference type="GO" id="GO:0008234">
    <property type="term" value="F:cysteine-type peptidase activity"/>
    <property type="evidence" value="ECO:0007669"/>
    <property type="project" value="UniProtKB-KW"/>
</dbReference>
<dbReference type="CDD" id="cd02248">
    <property type="entry name" value="Peptidase_C1A"/>
    <property type="match status" value="1"/>
</dbReference>
<dbReference type="InterPro" id="IPR013128">
    <property type="entry name" value="Peptidase_C1A"/>
</dbReference>
<protein>
    <submittedName>
        <fullName evidence="10">Cysteine proteinase RD21a</fullName>
    </submittedName>
</protein>
<evidence type="ECO:0000256" key="4">
    <source>
        <dbReference type="ARBA" id="ARBA00022801"/>
    </source>
</evidence>
<dbReference type="InterPro" id="IPR013201">
    <property type="entry name" value="Prot_inhib_I29"/>
</dbReference>
<evidence type="ECO:0000259" key="9">
    <source>
        <dbReference type="SMART" id="SM00848"/>
    </source>
</evidence>
<feature type="domain" description="Peptidase C1A papain C-terminal" evidence="8">
    <location>
        <begin position="139"/>
        <end position="352"/>
    </location>
</feature>
<comment type="similarity">
    <text evidence="1">Belongs to the peptidase C1 family.</text>
</comment>
<dbReference type="InterPro" id="IPR039417">
    <property type="entry name" value="Peptidase_C1A_papain-like"/>
</dbReference>
<evidence type="ECO:0000256" key="3">
    <source>
        <dbReference type="ARBA" id="ARBA00022729"/>
    </source>
</evidence>
<evidence type="ECO:0000256" key="2">
    <source>
        <dbReference type="ARBA" id="ARBA00022670"/>
    </source>
</evidence>
<dbReference type="SMART" id="SM00848">
    <property type="entry name" value="Inhibitor_I29"/>
    <property type="match status" value="1"/>
</dbReference>
<feature type="chain" id="PRO_5018545113" evidence="7">
    <location>
        <begin position="23"/>
        <end position="359"/>
    </location>
</feature>
<accession>A0A1D1YJG8</accession>
<dbReference type="PRINTS" id="PR00705">
    <property type="entry name" value="PAPAIN"/>
</dbReference>
<feature type="signal peptide" evidence="7">
    <location>
        <begin position="1"/>
        <end position="22"/>
    </location>
</feature>
<dbReference type="SMART" id="SM00645">
    <property type="entry name" value="Pept_C1"/>
    <property type="match status" value="1"/>
</dbReference>
<dbReference type="FunFam" id="3.90.70.10:FF:000067">
    <property type="entry name" value="Senescence-specific cysteine protease"/>
    <property type="match status" value="1"/>
</dbReference>
<keyword evidence="6" id="KW-1015">Disulfide bond</keyword>
<evidence type="ECO:0000256" key="1">
    <source>
        <dbReference type="ARBA" id="ARBA00008455"/>
    </source>
</evidence>
<dbReference type="GO" id="GO:0006508">
    <property type="term" value="P:proteolysis"/>
    <property type="evidence" value="ECO:0007669"/>
    <property type="project" value="UniProtKB-KW"/>
</dbReference>
<dbReference type="SUPFAM" id="SSF54001">
    <property type="entry name" value="Cysteine proteinases"/>
    <property type="match status" value="1"/>
</dbReference>
<feature type="domain" description="Cathepsin propeptide inhibitor" evidence="9">
    <location>
        <begin position="50"/>
        <end position="108"/>
    </location>
</feature>
<dbReference type="PANTHER" id="PTHR12411">
    <property type="entry name" value="CYSTEINE PROTEASE FAMILY C1-RELATED"/>
    <property type="match status" value="1"/>
</dbReference>
<evidence type="ECO:0000313" key="10">
    <source>
        <dbReference type="EMBL" id="JAT54777.1"/>
    </source>
</evidence>
<reference evidence="10" key="1">
    <citation type="submission" date="2015-07" db="EMBL/GenBank/DDBJ databases">
        <title>Transcriptome Assembly of Anthurium amnicola.</title>
        <authorList>
            <person name="Suzuki J."/>
        </authorList>
    </citation>
    <scope>NUCLEOTIDE SEQUENCE</scope>
</reference>
<dbReference type="Pfam" id="PF00112">
    <property type="entry name" value="Peptidase_C1"/>
    <property type="match status" value="1"/>
</dbReference>
<gene>
    <name evidence="10" type="primary">RD21A_0</name>
    <name evidence="10" type="ORF">g.25973</name>
</gene>
<dbReference type="InterPro" id="IPR025661">
    <property type="entry name" value="Pept_asp_AS"/>
</dbReference>
<evidence type="ECO:0000256" key="5">
    <source>
        <dbReference type="ARBA" id="ARBA00022807"/>
    </source>
</evidence>
<dbReference type="AlphaFoldDB" id="A0A1D1YJG8"/>
<evidence type="ECO:0000259" key="8">
    <source>
        <dbReference type="SMART" id="SM00645"/>
    </source>
</evidence>
<keyword evidence="3 7" id="KW-0732">Signal</keyword>
<proteinExistence type="inferred from homology"/>
<evidence type="ECO:0000256" key="7">
    <source>
        <dbReference type="SAM" id="SignalP"/>
    </source>
</evidence>